<dbReference type="Proteomes" id="UP000008744">
    <property type="component" value="Unassembled WGS sequence"/>
</dbReference>
<dbReference type="EMBL" id="CH479182">
    <property type="protein sequence ID" value="EDW33877.1"/>
    <property type="molecule type" value="Genomic_DNA"/>
</dbReference>
<dbReference type="GO" id="GO:0008270">
    <property type="term" value="F:zinc ion binding"/>
    <property type="evidence" value="ECO:0007669"/>
    <property type="project" value="UniProtKB-KW"/>
</dbReference>
<proteinExistence type="predicted"/>
<dbReference type="AlphaFoldDB" id="B4GE42"/>
<dbReference type="PANTHER" id="PTHR13278">
    <property type="entry name" value="ZINC FINGER PROTEIN 830"/>
    <property type="match status" value="1"/>
</dbReference>
<feature type="domain" description="ZNF380 coiled-coil" evidence="8">
    <location>
        <begin position="97"/>
        <end position="158"/>
    </location>
</feature>
<dbReference type="eggNOG" id="KOG3032">
    <property type="taxonomic scope" value="Eukaryota"/>
</dbReference>
<evidence type="ECO:0000256" key="1">
    <source>
        <dbReference type="ARBA" id="ARBA00004324"/>
    </source>
</evidence>
<organism evidence="10">
    <name type="scientific">Drosophila persimilis</name>
    <name type="common">Fruit fly</name>
    <dbReference type="NCBI Taxonomy" id="7234"/>
    <lineage>
        <taxon>Eukaryota</taxon>
        <taxon>Metazoa</taxon>
        <taxon>Ecdysozoa</taxon>
        <taxon>Arthropoda</taxon>
        <taxon>Hexapoda</taxon>
        <taxon>Insecta</taxon>
        <taxon>Pterygota</taxon>
        <taxon>Neoptera</taxon>
        <taxon>Endopterygota</taxon>
        <taxon>Diptera</taxon>
        <taxon>Brachycera</taxon>
        <taxon>Muscomorpha</taxon>
        <taxon>Ephydroidea</taxon>
        <taxon>Drosophilidae</taxon>
        <taxon>Drosophila</taxon>
        <taxon>Sophophora</taxon>
    </lineage>
</organism>
<dbReference type="PhylomeDB" id="B4GE42"/>
<dbReference type="STRING" id="7234.B4GE42"/>
<name>B4GE42_DROPE</name>
<comment type="subcellular location">
    <subcellularLocation>
        <location evidence="1">Nucleus speckle</location>
    </subcellularLocation>
</comment>
<dbReference type="GO" id="GO:0003676">
    <property type="term" value="F:nucleic acid binding"/>
    <property type="evidence" value="ECO:0007669"/>
    <property type="project" value="InterPro"/>
</dbReference>
<evidence type="ECO:0000256" key="2">
    <source>
        <dbReference type="ARBA" id="ARBA00022473"/>
    </source>
</evidence>
<dbReference type="Pfam" id="PF23406">
    <property type="entry name" value="ZNF380_CC"/>
    <property type="match status" value="1"/>
</dbReference>
<keyword evidence="2" id="KW-0217">Developmental protein</keyword>
<evidence type="ECO:0000313" key="10">
    <source>
        <dbReference type="Proteomes" id="UP000008744"/>
    </source>
</evidence>
<evidence type="ECO:0000256" key="7">
    <source>
        <dbReference type="SAM" id="MobiDB-lite"/>
    </source>
</evidence>
<evidence type="ECO:0000313" key="9">
    <source>
        <dbReference type="EMBL" id="EDW33877.1"/>
    </source>
</evidence>
<dbReference type="GO" id="GO:0033314">
    <property type="term" value="P:mitotic DNA replication checkpoint signaling"/>
    <property type="evidence" value="ECO:0007669"/>
    <property type="project" value="TreeGrafter"/>
</dbReference>
<feature type="non-terminal residue" evidence="9">
    <location>
        <position position="1"/>
    </location>
</feature>
<dbReference type="KEGG" id="dpe:6591420"/>
<evidence type="ECO:0000256" key="3">
    <source>
        <dbReference type="ARBA" id="ARBA00022723"/>
    </source>
</evidence>
<keyword evidence="5" id="KW-0862">Zinc</keyword>
<dbReference type="SMR" id="B4GE42"/>
<dbReference type="HOGENOM" id="CLU_1197436_0_0_1"/>
<dbReference type="GO" id="GO:0005681">
    <property type="term" value="C:spliceosomal complex"/>
    <property type="evidence" value="ECO:0007669"/>
    <property type="project" value="InterPro"/>
</dbReference>
<dbReference type="GO" id="GO:0044773">
    <property type="term" value="P:mitotic DNA damage checkpoint signaling"/>
    <property type="evidence" value="ECO:0007669"/>
    <property type="project" value="TreeGrafter"/>
</dbReference>
<evidence type="ECO:0000259" key="8">
    <source>
        <dbReference type="Pfam" id="PF23406"/>
    </source>
</evidence>
<dbReference type="PANTHER" id="PTHR13278:SF0">
    <property type="entry name" value="ZINC FINGER PROTEIN 830"/>
    <property type="match status" value="1"/>
</dbReference>
<evidence type="ECO:0000256" key="4">
    <source>
        <dbReference type="ARBA" id="ARBA00022771"/>
    </source>
</evidence>
<dbReference type="InterPro" id="IPR059039">
    <property type="entry name" value="ZNF380_CC"/>
</dbReference>
<gene>
    <name evidence="9" type="primary">Dper\GL20509</name>
    <name evidence="9" type="ORF">Dper_GL20509</name>
</gene>
<keyword evidence="6" id="KW-0539">Nucleus</keyword>
<dbReference type="OrthoDB" id="77607at2759"/>
<dbReference type="GO" id="GO:0033260">
    <property type="term" value="P:nuclear DNA replication"/>
    <property type="evidence" value="ECO:0007669"/>
    <property type="project" value="TreeGrafter"/>
</dbReference>
<feature type="compositionally biased region" description="Basic and acidic residues" evidence="7">
    <location>
        <begin position="63"/>
        <end position="75"/>
    </location>
</feature>
<sequence>TYNASGILTCIICRIAIKPSVWKVHVNSKQHKLNVDLTKKNTIKISPNKLSQQLLSTENSSTYKDKTPRKSEHSDSRICETLPGKFFDLEKSNQFHQADPNEDEEWIRFQREIKMAATVSSTIVAEEQENINIKRQLKEIDEQIDNWKRFIKINDQKNSLINKERKVNKQVLVQSDSSSSDEEYSVDDLYDWRTKNMHS</sequence>
<evidence type="ECO:0000256" key="6">
    <source>
        <dbReference type="ARBA" id="ARBA00023242"/>
    </source>
</evidence>
<evidence type="ECO:0000256" key="5">
    <source>
        <dbReference type="ARBA" id="ARBA00022833"/>
    </source>
</evidence>
<keyword evidence="3" id="KW-0479">Metal-binding</keyword>
<reference evidence="9 10" key="1">
    <citation type="journal article" date="2007" name="Nature">
        <title>Evolution of genes and genomes on the Drosophila phylogeny.</title>
        <authorList>
            <consortium name="Drosophila 12 Genomes Consortium"/>
            <person name="Clark A.G."/>
            <person name="Eisen M.B."/>
            <person name="Smith D.R."/>
            <person name="Bergman C.M."/>
            <person name="Oliver B."/>
            <person name="Markow T.A."/>
            <person name="Kaufman T.C."/>
            <person name="Kellis M."/>
            <person name="Gelbart W."/>
            <person name="Iyer V.N."/>
            <person name="Pollard D.A."/>
            <person name="Sackton T.B."/>
            <person name="Larracuente A.M."/>
            <person name="Singh N.D."/>
            <person name="Abad J.P."/>
            <person name="Abt D.N."/>
            <person name="Adryan B."/>
            <person name="Aguade M."/>
            <person name="Akashi H."/>
            <person name="Anderson W.W."/>
            <person name="Aquadro C.F."/>
            <person name="Ardell D.H."/>
            <person name="Arguello R."/>
            <person name="Artieri C.G."/>
            <person name="Barbash D.A."/>
            <person name="Barker D."/>
            <person name="Barsanti P."/>
            <person name="Batterham P."/>
            <person name="Batzoglou S."/>
            <person name="Begun D."/>
            <person name="Bhutkar A."/>
            <person name="Blanco E."/>
            <person name="Bosak S.A."/>
            <person name="Bradley R.K."/>
            <person name="Brand A.D."/>
            <person name="Brent M.R."/>
            <person name="Brooks A.N."/>
            <person name="Brown R.H."/>
            <person name="Butlin R.K."/>
            <person name="Caggese C."/>
            <person name="Calvi B.R."/>
            <person name="Bernardo de Carvalho A."/>
            <person name="Caspi A."/>
            <person name="Castrezana S."/>
            <person name="Celniker S.E."/>
            <person name="Chang J.L."/>
            <person name="Chapple C."/>
            <person name="Chatterji S."/>
            <person name="Chinwalla A."/>
            <person name="Civetta A."/>
            <person name="Clifton S.W."/>
            <person name="Comeron J.M."/>
            <person name="Costello J.C."/>
            <person name="Coyne J.A."/>
            <person name="Daub J."/>
            <person name="David R.G."/>
            <person name="Delcher A.L."/>
            <person name="Delehaunty K."/>
            <person name="Do C.B."/>
            <person name="Ebling H."/>
            <person name="Edwards K."/>
            <person name="Eickbush T."/>
            <person name="Evans J.D."/>
            <person name="Filipski A."/>
            <person name="Findeiss S."/>
            <person name="Freyhult E."/>
            <person name="Fulton L."/>
            <person name="Fulton R."/>
            <person name="Garcia A.C."/>
            <person name="Gardiner A."/>
            <person name="Garfield D.A."/>
            <person name="Garvin B.E."/>
            <person name="Gibson G."/>
            <person name="Gilbert D."/>
            <person name="Gnerre S."/>
            <person name="Godfrey J."/>
            <person name="Good R."/>
            <person name="Gotea V."/>
            <person name="Gravely B."/>
            <person name="Greenberg A.J."/>
            <person name="Griffiths-Jones S."/>
            <person name="Gross S."/>
            <person name="Guigo R."/>
            <person name="Gustafson E.A."/>
            <person name="Haerty W."/>
            <person name="Hahn M.W."/>
            <person name="Halligan D.L."/>
            <person name="Halpern A.L."/>
            <person name="Halter G.M."/>
            <person name="Han M.V."/>
            <person name="Heger A."/>
            <person name="Hillier L."/>
            <person name="Hinrichs A.S."/>
            <person name="Holmes I."/>
            <person name="Hoskins R.A."/>
            <person name="Hubisz M.J."/>
            <person name="Hultmark D."/>
            <person name="Huntley M.A."/>
            <person name="Jaffe D.B."/>
            <person name="Jagadeeshan S."/>
            <person name="Jeck W.R."/>
            <person name="Johnson J."/>
            <person name="Jones C.D."/>
            <person name="Jordan W.C."/>
            <person name="Karpen G.H."/>
            <person name="Kataoka E."/>
            <person name="Keightley P.D."/>
            <person name="Kheradpour P."/>
            <person name="Kirkness E.F."/>
            <person name="Koerich L.B."/>
            <person name="Kristiansen K."/>
            <person name="Kudrna D."/>
            <person name="Kulathinal R.J."/>
            <person name="Kumar S."/>
            <person name="Kwok R."/>
            <person name="Lander E."/>
            <person name="Langley C.H."/>
            <person name="Lapoint R."/>
            <person name="Lazzaro B.P."/>
            <person name="Lee S.J."/>
            <person name="Levesque L."/>
            <person name="Li R."/>
            <person name="Lin C.F."/>
            <person name="Lin M.F."/>
            <person name="Lindblad-Toh K."/>
            <person name="Llopart A."/>
            <person name="Long M."/>
            <person name="Low L."/>
            <person name="Lozovsky E."/>
            <person name="Lu J."/>
            <person name="Luo M."/>
            <person name="Machado C.A."/>
            <person name="Makalowski W."/>
            <person name="Marzo M."/>
            <person name="Matsuda M."/>
            <person name="Matzkin L."/>
            <person name="McAllister B."/>
            <person name="McBride C.S."/>
            <person name="McKernan B."/>
            <person name="McKernan K."/>
            <person name="Mendez-Lago M."/>
            <person name="Minx P."/>
            <person name="Mollenhauer M.U."/>
            <person name="Montooth K."/>
            <person name="Mount S.M."/>
            <person name="Mu X."/>
            <person name="Myers E."/>
            <person name="Negre B."/>
            <person name="Newfeld S."/>
            <person name="Nielsen R."/>
            <person name="Noor M.A."/>
            <person name="O'Grady P."/>
            <person name="Pachter L."/>
            <person name="Papaceit M."/>
            <person name="Parisi M.J."/>
            <person name="Parisi M."/>
            <person name="Parts L."/>
            <person name="Pedersen J.S."/>
            <person name="Pesole G."/>
            <person name="Phillippy A.M."/>
            <person name="Ponting C.P."/>
            <person name="Pop M."/>
            <person name="Porcelli D."/>
            <person name="Powell J.R."/>
            <person name="Prohaska S."/>
            <person name="Pruitt K."/>
            <person name="Puig M."/>
            <person name="Quesneville H."/>
            <person name="Ram K.R."/>
            <person name="Rand D."/>
            <person name="Rasmussen M.D."/>
            <person name="Reed L.K."/>
            <person name="Reenan R."/>
            <person name="Reily A."/>
            <person name="Remington K.A."/>
            <person name="Rieger T.T."/>
            <person name="Ritchie M.G."/>
            <person name="Robin C."/>
            <person name="Rogers Y.H."/>
            <person name="Rohde C."/>
            <person name="Rozas J."/>
            <person name="Rubenfield M.J."/>
            <person name="Ruiz A."/>
            <person name="Russo S."/>
            <person name="Salzberg S.L."/>
            <person name="Sanchez-Gracia A."/>
            <person name="Saranga D.J."/>
            <person name="Sato H."/>
            <person name="Schaeffer S.W."/>
            <person name="Schatz M.C."/>
            <person name="Schlenke T."/>
            <person name="Schwartz R."/>
            <person name="Segarra C."/>
            <person name="Singh R.S."/>
            <person name="Sirot L."/>
            <person name="Sirota M."/>
            <person name="Sisneros N.B."/>
            <person name="Smith C.D."/>
            <person name="Smith T.F."/>
            <person name="Spieth J."/>
            <person name="Stage D.E."/>
            <person name="Stark A."/>
            <person name="Stephan W."/>
            <person name="Strausberg R.L."/>
            <person name="Strempel S."/>
            <person name="Sturgill D."/>
            <person name="Sutton G."/>
            <person name="Sutton G.G."/>
            <person name="Tao W."/>
            <person name="Teichmann S."/>
            <person name="Tobari Y.N."/>
            <person name="Tomimura Y."/>
            <person name="Tsolas J.M."/>
            <person name="Valente V.L."/>
            <person name="Venter E."/>
            <person name="Venter J.C."/>
            <person name="Vicario S."/>
            <person name="Vieira F.G."/>
            <person name="Vilella A.J."/>
            <person name="Villasante A."/>
            <person name="Walenz B."/>
            <person name="Wang J."/>
            <person name="Wasserman M."/>
            <person name="Watts T."/>
            <person name="Wilson D."/>
            <person name="Wilson R.K."/>
            <person name="Wing R.A."/>
            <person name="Wolfner M.F."/>
            <person name="Wong A."/>
            <person name="Wong G.K."/>
            <person name="Wu C.I."/>
            <person name="Wu G."/>
            <person name="Yamamoto D."/>
            <person name="Yang H.P."/>
            <person name="Yang S.P."/>
            <person name="Yorke J.A."/>
            <person name="Yoshida K."/>
            <person name="Zdobnov E."/>
            <person name="Zhang P."/>
            <person name="Zhang Y."/>
            <person name="Zimin A.V."/>
            <person name="Baldwin J."/>
            <person name="Abdouelleil A."/>
            <person name="Abdulkadir J."/>
            <person name="Abebe A."/>
            <person name="Abera B."/>
            <person name="Abreu J."/>
            <person name="Acer S.C."/>
            <person name="Aftuck L."/>
            <person name="Alexander A."/>
            <person name="An P."/>
            <person name="Anderson E."/>
            <person name="Anderson S."/>
            <person name="Arachi H."/>
            <person name="Azer M."/>
            <person name="Bachantsang P."/>
            <person name="Barry A."/>
            <person name="Bayul T."/>
            <person name="Berlin A."/>
            <person name="Bessette D."/>
            <person name="Bloom T."/>
            <person name="Blye J."/>
            <person name="Boguslavskiy L."/>
            <person name="Bonnet C."/>
            <person name="Boukhgalter B."/>
            <person name="Bourzgui I."/>
            <person name="Brown A."/>
            <person name="Cahill P."/>
            <person name="Channer S."/>
            <person name="Cheshatsang Y."/>
            <person name="Chuda L."/>
            <person name="Citroen M."/>
            <person name="Collymore A."/>
            <person name="Cooke P."/>
            <person name="Costello M."/>
            <person name="D'Aco K."/>
            <person name="Daza R."/>
            <person name="De Haan G."/>
            <person name="DeGray S."/>
            <person name="DeMaso C."/>
            <person name="Dhargay N."/>
            <person name="Dooley K."/>
            <person name="Dooley E."/>
            <person name="Doricent M."/>
            <person name="Dorje P."/>
            <person name="Dorjee K."/>
            <person name="Dupes A."/>
            <person name="Elong R."/>
            <person name="Falk J."/>
            <person name="Farina A."/>
            <person name="Faro S."/>
            <person name="Ferguson D."/>
            <person name="Fisher S."/>
            <person name="Foley C.D."/>
            <person name="Franke A."/>
            <person name="Friedrich D."/>
            <person name="Gadbois L."/>
            <person name="Gearin G."/>
            <person name="Gearin C.R."/>
            <person name="Giannoukos G."/>
            <person name="Goode T."/>
            <person name="Graham J."/>
            <person name="Grandbois E."/>
            <person name="Grewal S."/>
            <person name="Gyaltsen K."/>
            <person name="Hafez N."/>
            <person name="Hagos B."/>
            <person name="Hall J."/>
            <person name="Henson C."/>
            <person name="Hollinger A."/>
            <person name="Honan T."/>
            <person name="Huard M.D."/>
            <person name="Hughes L."/>
            <person name="Hurhula B."/>
            <person name="Husby M.E."/>
            <person name="Kamat A."/>
            <person name="Kanga B."/>
            <person name="Kashin S."/>
            <person name="Khazanovich D."/>
            <person name="Kisner P."/>
            <person name="Lance K."/>
            <person name="Lara M."/>
            <person name="Lee W."/>
            <person name="Lennon N."/>
            <person name="Letendre F."/>
            <person name="LeVine R."/>
            <person name="Lipovsky A."/>
            <person name="Liu X."/>
            <person name="Liu J."/>
            <person name="Liu S."/>
            <person name="Lokyitsang T."/>
            <person name="Lokyitsang Y."/>
            <person name="Lubonja R."/>
            <person name="Lui A."/>
            <person name="MacDonald P."/>
            <person name="Magnisalis V."/>
            <person name="Maru K."/>
            <person name="Matthews C."/>
            <person name="McCusker W."/>
            <person name="McDonough S."/>
            <person name="Mehta T."/>
            <person name="Meldrim J."/>
            <person name="Meneus L."/>
            <person name="Mihai O."/>
            <person name="Mihalev A."/>
            <person name="Mihova T."/>
            <person name="Mittelman R."/>
            <person name="Mlenga V."/>
            <person name="Montmayeur A."/>
            <person name="Mulrain L."/>
            <person name="Navidi A."/>
            <person name="Naylor J."/>
            <person name="Negash T."/>
            <person name="Nguyen T."/>
            <person name="Nguyen N."/>
            <person name="Nicol R."/>
            <person name="Norbu C."/>
            <person name="Norbu N."/>
            <person name="Novod N."/>
            <person name="O'Neill B."/>
            <person name="Osman S."/>
            <person name="Markiewicz E."/>
            <person name="Oyono O.L."/>
            <person name="Patti C."/>
            <person name="Phunkhang P."/>
            <person name="Pierre F."/>
            <person name="Priest M."/>
            <person name="Raghuraman S."/>
            <person name="Rege F."/>
            <person name="Reyes R."/>
            <person name="Rise C."/>
            <person name="Rogov P."/>
            <person name="Ross K."/>
            <person name="Ryan E."/>
            <person name="Settipalli S."/>
            <person name="Shea T."/>
            <person name="Sherpa N."/>
            <person name="Shi L."/>
            <person name="Shih D."/>
            <person name="Sparrow T."/>
            <person name="Spaulding J."/>
            <person name="Stalker J."/>
            <person name="Stange-Thomann N."/>
            <person name="Stavropoulos S."/>
            <person name="Stone C."/>
            <person name="Strader C."/>
            <person name="Tesfaye S."/>
            <person name="Thomson T."/>
            <person name="Thoulutsang Y."/>
            <person name="Thoulutsang D."/>
            <person name="Topham K."/>
            <person name="Topping I."/>
            <person name="Tsamla T."/>
            <person name="Vassiliev H."/>
            <person name="Vo A."/>
            <person name="Wangchuk T."/>
            <person name="Wangdi T."/>
            <person name="Weiand M."/>
            <person name="Wilkinson J."/>
            <person name="Wilson A."/>
            <person name="Yadav S."/>
            <person name="Young G."/>
            <person name="Yu Q."/>
            <person name="Zembek L."/>
            <person name="Zhong D."/>
            <person name="Zimmer A."/>
            <person name="Zwirko Z."/>
            <person name="Jaffe D.B."/>
            <person name="Alvarez P."/>
            <person name="Brockman W."/>
            <person name="Butler J."/>
            <person name="Chin C."/>
            <person name="Gnerre S."/>
            <person name="Grabherr M."/>
            <person name="Kleber M."/>
            <person name="Mauceli E."/>
            <person name="MacCallum I."/>
        </authorList>
    </citation>
    <scope>NUCLEOTIDE SEQUENCE [LARGE SCALE GENOMIC DNA]</scope>
    <source>
        <strain evidence="10">MSH-3 / Tucson 14011-0111.49</strain>
    </source>
</reference>
<keyword evidence="10" id="KW-1185">Reference proteome</keyword>
<feature type="region of interest" description="Disordered" evidence="7">
    <location>
        <begin position="56"/>
        <end position="75"/>
    </location>
</feature>
<protein>
    <submittedName>
        <fullName evidence="9">GL20509</fullName>
    </submittedName>
</protein>
<accession>B4GE42</accession>
<dbReference type="OMA" id="WIRFQRE"/>
<keyword evidence="4" id="KW-0863">Zinc-finger</keyword>
<dbReference type="InterPro" id="IPR040050">
    <property type="entry name" value="ZNF830-like"/>
</dbReference>